<dbReference type="Gramene" id="TVU33568">
    <property type="protein sequence ID" value="TVU33568"/>
    <property type="gene ID" value="EJB05_25393"/>
</dbReference>
<dbReference type="PANTHER" id="PTHR45967:SF12">
    <property type="entry name" value="TRANSCRIPTION FACTOR HBP-1A"/>
    <property type="match status" value="1"/>
</dbReference>
<evidence type="ECO:0000259" key="8">
    <source>
        <dbReference type="PROSITE" id="PS50217"/>
    </source>
</evidence>
<dbReference type="InterPro" id="IPR012900">
    <property type="entry name" value="MFMR"/>
</dbReference>
<keyword evidence="4" id="KW-0238">DNA-binding</keyword>
<dbReference type="SMART" id="SM00338">
    <property type="entry name" value="BRLZ"/>
    <property type="match status" value="1"/>
</dbReference>
<feature type="compositionally biased region" description="Basic and acidic residues" evidence="7">
    <location>
        <begin position="365"/>
        <end position="376"/>
    </location>
</feature>
<dbReference type="Pfam" id="PF07777">
    <property type="entry name" value="MFMR"/>
    <property type="match status" value="1"/>
</dbReference>
<keyword evidence="5" id="KW-0804">Transcription</keyword>
<keyword evidence="6" id="KW-0539">Nucleus</keyword>
<feature type="domain" description="BZIP" evidence="8">
    <location>
        <begin position="450"/>
        <end position="513"/>
    </location>
</feature>
<evidence type="ECO:0000256" key="4">
    <source>
        <dbReference type="ARBA" id="ARBA00023125"/>
    </source>
</evidence>
<dbReference type="EMBL" id="RWGY01000011">
    <property type="protein sequence ID" value="TVU33568.1"/>
    <property type="molecule type" value="Genomic_DNA"/>
</dbReference>
<dbReference type="GO" id="GO:0000976">
    <property type="term" value="F:transcription cis-regulatory region binding"/>
    <property type="evidence" value="ECO:0007669"/>
    <property type="project" value="UniProtKB-ARBA"/>
</dbReference>
<feature type="compositionally biased region" description="Polar residues" evidence="7">
    <location>
        <begin position="335"/>
        <end position="345"/>
    </location>
</feature>
<dbReference type="CDD" id="cd14702">
    <property type="entry name" value="bZIP_plant_GBF1"/>
    <property type="match status" value="1"/>
</dbReference>
<comment type="similarity">
    <text evidence="2">Belongs to the bZIP family.</text>
</comment>
<proteinExistence type="inferred from homology"/>
<dbReference type="GO" id="GO:0005634">
    <property type="term" value="C:nucleus"/>
    <property type="evidence" value="ECO:0007669"/>
    <property type="project" value="UniProtKB-SubCell"/>
</dbReference>
<feature type="region of interest" description="Disordered" evidence="7">
    <location>
        <begin position="431"/>
        <end position="493"/>
    </location>
</feature>
<evidence type="ECO:0000256" key="3">
    <source>
        <dbReference type="ARBA" id="ARBA00023015"/>
    </source>
</evidence>
<dbReference type="InterPro" id="IPR046347">
    <property type="entry name" value="bZIP_sf"/>
</dbReference>
<protein>
    <recommendedName>
        <fullName evidence="8">BZIP domain-containing protein</fullName>
    </recommendedName>
</protein>
<dbReference type="Proteomes" id="UP000324897">
    <property type="component" value="Chromosome 1"/>
</dbReference>
<keyword evidence="10" id="KW-1185">Reference proteome</keyword>
<evidence type="ECO:0000313" key="10">
    <source>
        <dbReference type="Proteomes" id="UP000324897"/>
    </source>
</evidence>
<name>A0A5J9VD00_9POAL</name>
<reference evidence="9 10" key="1">
    <citation type="journal article" date="2019" name="Sci. Rep.">
        <title>A high-quality genome of Eragrostis curvula grass provides insights into Poaceae evolution and supports new strategies to enhance forage quality.</title>
        <authorList>
            <person name="Carballo J."/>
            <person name="Santos B.A.C.M."/>
            <person name="Zappacosta D."/>
            <person name="Garbus I."/>
            <person name="Selva J.P."/>
            <person name="Gallo C.A."/>
            <person name="Diaz A."/>
            <person name="Albertini E."/>
            <person name="Caccamo M."/>
            <person name="Echenique V."/>
        </authorList>
    </citation>
    <scope>NUCLEOTIDE SEQUENCE [LARGE SCALE GENOMIC DNA]</scope>
    <source>
        <strain evidence="10">cv. Victoria</strain>
        <tissue evidence="9">Leaf</tissue>
    </source>
</reference>
<feature type="region of interest" description="Disordered" evidence="7">
    <location>
        <begin position="33"/>
        <end position="73"/>
    </location>
</feature>
<dbReference type="Pfam" id="PF16596">
    <property type="entry name" value="MFMR_assoc"/>
    <property type="match status" value="1"/>
</dbReference>
<accession>A0A5J9VD00</accession>
<comment type="caution">
    <text evidence="9">The sequence shown here is derived from an EMBL/GenBank/DDBJ whole genome shotgun (WGS) entry which is preliminary data.</text>
</comment>
<feature type="non-terminal residue" evidence="9">
    <location>
        <position position="1"/>
    </location>
</feature>
<feature type="region of interest" description="Disordered" evidence="7">
    <location>
        <begin position="301"/>
        <end position="385"/>
    </location>
</feature>
<gene>
    <name evidence="9" type="ORF">EJB05_25393</name>
</gene>
<dbReference type="GO" id="GO:0003700">
    <property type="term" value="F:DNA-binding transcription factor activity"/>
    <property type="evidence" value="ECO:0007669"/>
    <property type="project" value="InterPro"/>
</dbReference>
<feature type="region of interest" description="Disordered" evidence="7">
    <location>
        <begin position="517"/>
        <end position="551"/>
    </location>
</feature>
<dbReference type="InterPro" id="IPR044827">
    <property type="entry name" value="GBF-like"/>
</dbReference>
<dbReference type="PROSITE" id="PS50217">
    <property type="entry name" value="BZIP"/>
    <property type="match status" value="1"/>
</dbReference>
<feature type="compositionally biased region" description="Low complexity" evidence="7">
    <location>
        <begin position="58"/>
        <end position="67"/>
    </location>
</feature>
<evidence type="ECO:0000256" key="5">
    <source>
        <dbReference type="ARBA" id="ARBA00023163"/>
    </source>
</evidence>
<feature type="compositionally biased region" description="Basic and acidic residues" evidence="7">
    <location>
        <begin position="34"/>
        <end position="43"/>
    </location>
</feature>
<dbReference type="Gene3D" id="1.20.5.170">
    <property type="match status" value="1"/>
</dbReference>
<evidence type="ECO:0000256" key="2">
    <source>
        <dbReference type="ARBA" id="ARBA00007163"/>
    </source>
</evidence>
<evidence type="ECO:0000313" key="9">
    <source>
        <dbReference type="EMBL" id="TVU33568.1"/>
    </source>
</evidence>
<evidence type="ECO:0000256" key="6">
    <source>
        <dbReference type="ARBA" id="ARBA00023242"/>
    </source>
</evidence>
<dbReference type="AlphaFoldDB" id="A0A5J9VD00"/>
<dbReference type="PANTHER" id="PTHR45967">
    <property type="entry name" value="G-BOX-BINDING FACTOR 3-RELATED"/>
    <property type="match status" value="1"/>
</dbReference>
<dbReference type="InterPro" id="IPR045314">
    <property type="entry name" value="bZIP_plant_GBF1"/>
</dbReference>
<keyword evidence="3" id="KW-0805">Transcription regulation</keyword>
<organism evidence="9 10">
    <name type="scientific">Eragrostis curvula</name>
    <name type="common">weeping love grass</name>
    <dbReference type="NCBI Taxonomy" id="38414"/>
    <lineage>
        <taxon>Eukaryota</taxon>
        <taxon>Viridiplantae</taxon>
        <taxon>Streptophyta</taxon>
        <taxon>Embryophyta</taxon>
        <taxon>Tracheophyta</taxon>
        <taxon>Spermatophyta</taxon>
        <taxon>Magnoliopsida</taxon>
        <taxon>Liliopsida</taxon>
        <taxon>Poales</taxon>
        <taxon>Poaceae</taxon>
        <taxon>PACMAD clade</taxon>
        <taxon>Chloridoideae</taxon>
        <taxon>Eragrostideae</taxon>
        <taxon>Eragrostidinae</taxon>
        <taxon>Eragrostis</taxon>
    </lineage>
</organism>
<dbReference type="PROSITE" id="PS00036">
    <property type="entry name" value="BZIP_BASIC"/>
    <property type="match status" value="1"/>
</dbReference>
<feature type="compositionally biased region" description="Basic and acidic residues" evidence="7">
    <location>
        <begin position="459"/>
        <end position="486"/>
    </location>
</feature>
<sequence length="551" mass="60274">MLPNHRHPTWAPRPPGWRRPILLRRVSRRACLRSTEDPVHGREASISSEFRHLPPSPSKSKPISASPTPLEPARRRRRSLLLRISAADTAFACDLRAGASETAARQGVAVLSGELLPVTEPAWTDRNQTRNLFLQIESSNQVIGIQVVLSARETDLIEALLVNRWEAMILAHLRRLPRHQNKYLNSDEASLHFAMTFSVFNYCVPEELFRFKLVPLMDQPPATTSGTTASVYPEWPSFQAYSAMPPHGFFPPSVAANPQAHPYMWGAQPMVPPYGTPPPPYMMYPPGTVYAHPSTPPGMHPFNHYPMPTNGNAEIPGAAPSAPEMNGRSEPGRTSGPSANGITSHSESGSESESDGSDANSQNDSHSKENGGKEDGSSQNGTSYSASQGMVNQAMSMLPMQPGAMVGVPGSTSNLNIGMDYWAAPGSAAVPAMHGKAPAGSARDQWDERELKKQKRKQSNRESARRSRLRKQAECEELGQRAESLRSENSSLRAELERIRKEYEQLLLQNASLKERLGGASDSVPDMNEQNDGDGSSKKQPDSDARPGSEP</sequence>
<dbReference type="InterPro" id="IPR004827">
    <property type="entry name" value="bZIP"/>
</dbReference>
<dbReference type="Pfam" id="PF00170">
    <property type="entry name" value="bZIP_1"/>
    <property type="match status" value="1"/>
</dbReference>
<comment type="subcellular location">
    <subcellularLocation>
        <location evidence="1">Nucleus</location>
    </subcellularLocation>
</comment>
<evidence type="ECO:0000256" key="1">
    <source>
        <dbReference type="ARBA" id="ARBA00004123"/>
    </source>
</evidence>
<evidence type="ECO:0000256" key="7">
    <source>
        <dbReference type="SAM" id="MobiDB-lite"/>
    </source>
</evidence>
<dbReference type="OrthoDB" id="1642657at2759"/>
<dbReference type="SUPFAM" id="SSF57959">
    <property type="entry name" value="Leucine zipper domain"/>
    <property type="match status" value="1"/>
</dbReference>
<feature type="compositionally biased region" description="Basic and acidic residues" evidence="7">
    <location>
        <begin position="535"/>
        <end position="551"/>
    </location>
</feature>